<keyword evidence="13" id="KW-0812">Transmembrane</keyword>
<dbReference type="SUPFAM" id="SSF52172">
    <property type="entry name" value="CheY-like"/>
    <property type="match status" value="1"/>
</dbReference>
<keyword evidence="11" id="KW-0804">Transcription</keyword>
<keyword evidence="5" id="KW-0479">Metal-binding</keyword>
<proteinExistence type="predicted"/>
<name>A0A1F7RH76_9BACT</name>
<dbReference type="InterPro" id="IPR012286">
    <property type="entry name" value="Tetrahaem_cytochrome"/>
</dbReference>
<dbReference type="SUPFAM" id="SSF48695">
    <property type="entry name" value="Multiheme cytochromes"/>
    <property type="match status" value="1"/>
</dbReference>
<evidence type="ECO:0000256" key="10">
    <source>
        <dbReference type="ARBA" id="ARBA00023125"/>
    </source>
</evidence>
<reference evidence="15 16" key="1">
    <citation type="journal article" date="2016" name="Nat. Commun.">
        <title>Thousands of microbial genomes shed light on interconnected biogeochemical processes in an aquifer system.</title>
        <authorList>
            <person name="Anantharaman K."/>
            <person name="Brown C.T."/>
            <person name="Hug L.A."/>
            <person name="Sharon I."/>
            <person name="Castelle C.J."/>
            <person name="Probst A.J."/>
            <person name="Thomas B.C."/>
            <person name="Singh A."/>
            <person name="Wilkins M.J."/>
            <person name="Karaoz U."/>
            <person name="Brodie E.L."/>
            <person name="Williams K.H."/>
            <person name="Hubbard S.S."/>
            <person name="Banfield J.F."/>
        </authorList>
    </citation>
    <scope>NUCLEOTIDE SEQUENCE [LARGE SCALE GENOMIC DNA]</scope>
</reference>
<keyword evidence="13" id="KW-1133">Transmembrane helix</keyword>
<evidence type="ECO:0000256" key="9">
    <source>
        <dbReference type="ARBA" id="ARBA00023015"/>
    </source>
</evidence>
<dbReference type="GO" id="GO:0000156">
    <property type="term" value="F:phosphorelay response regulator activity"/>
    <property type="evidence" value="ECO:0007669"/>
    <property type="project" value="TreeGrafter"/>
</dbReference>
<keyword evidence="10" id="KW-0238">DNA-binding</keyword>
<keyword evidence="7" id="KW-0408">Iron</keyword>
<protein>
    <recommendedName>
        <fullName evidence="14">Response regulatory domain-containing protein</fullName>
    </recommendedName>
</protein>
<feature type="transmembrane region" description="Helical" evidence="13">
    <location>
        <begin position="160"/>
        <end position="179"/>
    </location>
</feature>
<evidence type="ECO:0000256" key="3">
    <source>
        <dbReference type="ARBA" id="ARBA00022553"/>
    </source>
</evidence>
<evidence type="ECO:0000256" key="1">
    <source>
        <dbReference type="ARBA" id="ARBA00004196"/>
    </source>
</evidence>
<dbReference type="PANTHER" id="PTHR48111">
    <property type="entry name" value="REGULATOR OF RPOS"/>
    <property type="match status" value="1"/>
</dbReference>
<dbReference type="Pfam" id="PF14537">
    <property type="entry name" value="Cytochrom_c3_2"/>
    <property type="match status" value="1"/>
</dbReference>
<feature type="modified residue" description="4-aspartylphosphate" evidence="12">
    <location>
        <position position="53"/>
    </location>
</feature>
<dbReference type="GO" id="GO:0030313">
    <property type="term" value="C:cell envelope"/>
    <property type="evidence" value="ECO:0007669"/>
    <property type="project" value="UniProtKB-SubCell"/>
</dbReference>
<keyword evidence="9" id="KW-0805">Transcription regulation</keyword>
<evidence type="ECO:0000256" key="2">
    <source>
        <dbReference type="ARBA" id="ARBA00022448"/>
    </source>
</evidence>
<keyword evidence="8" id="KW-0902">Two-component regulatory system</keyword>
<dbReference type="GO" id="GO:0032993">
    <property type="term" value="C:protein-DNA complex"/>
    <property type="evidence" value="ECO:0007669"/>
    <property type="project" value="TreeGrafter"/>
</dbReference>
<dbReference type="Pfam" id="PF03264">
    <property type="entry name" value="Cytochrom_NNT"/>
    <property type="match status" value="1"/>
</dbReference>
<evidence type="ECO:0000256" key="7">
    <source>
        <dbReference type="ARBA" id="ARBA00023004"/>
    </source>
</evidence>
<dbReference type="AlphaFoldDB" id="A0A1F7RH76"/>
<evidence type="ECO:0000259" key="14">
    <source>
        <dbReference type="PROSITE" id="PS50110"/>
    </source>
</evidence>
<dbReference type="Proteomes" id="UP000178526">
    <property type="component" value="Unassembled WGS sequence"/>
</dbReference>
<dbReference type="Pfam" id="PF00072">
    <property type="entry name" value="Response_reg"/>
    <property type="match status" value="1"/>
</dbReference>
<dbReference type="GO" id="GO:0005829">
    <property type="term" value="C:cytosol"/>
    <property type="evidence" value="ECO:0007669"/>
    <property type="project" value="TreeGrafter"/>
</dbReference>
<comment type="subcellular location">
    <subcellularLocation>
        <location evidence="1">Cell envelope</location>
    </subcellularLocation>
</comment>
<dbReference type="PANTHER" id="PTHR48111:SF1">
    <property type="entry name" value="TWO-COMPONENT RESPONSE REGULATOR ORR33"/>
    <property type="match status" value="1"/>
</dbReference>
<evidence type="ECO:0000313" key="15">
    <source>
        <dbReference type="EMBL" id="OGL40528.1"/>
    </source>
</evidence>
<comment type="caution">
    <text evidence="15">The sequence shown here is derived from an EMBL/GenBank/DDBJ whole genome shotgun (WGS) entry which is preliminary data.</text>
</comment>
<dbReference type="InterPro" id="IPR005126">
    <property type="entry name" value="NapC/NirT_cyt_c_N"/>
</dbReference>
<dbReference type="InterPro" id="IPR039420">
    <property type="entry name" value="WalR-like"/>
</dbReference>
<keyword evidence="2" id="KW-0813">Transport</keyword>
<dbReference type="InterPro" id="IPR038266">
    <property type="entry name" value="NapC/NirT_cytc_sf"/>
</dbReference>
<dbReference type="InterPro" id="IPR036280">
    <property type="entry name" value="Multihaem_cyt_sf"/>
</dbReference>
<dbReference type="CDD" id="cd08168">
    <property type="entry name" value="Cytochrom_C3"/>
    <property type="match status" value="1"/>
</dbReference>
<keyword evidence="3 12" id="KW-0597">Phosphoprotein</keyword>
<feature type="domain" description="Response regulatory" evidence="14">
    <location>
        <begin position="4"/>
        <end position="118"/>
    </location>
</feature>
<dbReference type="InterPro" id="IPR011006">
    <property type="entry name" value="CheY-like_superfamily"/>
</dbReference>
<dbReference type="GO" id="GO:0006355">
    <property type="term" value="P:regulation of DNA-templated transcription"/>
    <property type="evidence" value="ECO:0007669"/>
    <property type="project" value="TreeGrafter"/>
</dbReference>
<sequence>MNEKILIIDVDESSVEAFKLRLEGENYSVIVCQKTSEALRKIRDISPEIVILDYHIPDSNSIEVLHEIRRDFPNSFVIVTSKQGVEESAVGLIKAGASDYFVKPVNLNKLVSVVKEVLSERKLLIEKREKSKQKWRKSLEFIGIHFPVDKKDVMHFSSRIYYFFGACFLALIIFGISFVEFSTSPYFCNACHIMKPYYKAWQTSRHNTVPCVDCHYPPGFREELKGKFQAATQVVKWLTGTYSTKPYAEIEDAACLRTGCHATRLLTGKVIFKRGIIFDHTVHLTNMRRGKKLRCTSCHSQIVQGTHIAVTENTCFVCHFKGIDEDKKLLETQARCTLCHEIPKEDIVFQNITYNHKDFAGKGVPCQKCHLDAIKGKGEVPKEFCIVCHGEPERLAKYEDEEFMHLKHVTERNVECTRCHLEIKHSVRTTVEPLDYSCDICHKSKHGGEKQMYMGIGGKGVESIPSPMFTAQVDCIGCHVTKSVRDNVEGGVFDGFTLKPSEEGCISCHGDDYRGMLGEWRKEIKNNLAKVEPVLSQVEKMVKLVDKSNPKYEEVSKLVNDARYNVDFVRYGKGVHNVEYSNALLNKALEFLKKAEESLKKPEVAKKKFNNRAYKGSPTIVRSPFRG</sequence>
<evidence type="ECO:0000256" key="4">
    <source>
        <dbReference type="ARBA" id="ARBA00022617"/>
    </source>
</evidence>
<dbReference type="GO" id="GO:0000976">
    <property type="term" value="F:transcription cis-regulatory region binding"/>
    <property type="evidence" value="ECO:0007669"/>
    <property type="project" value="TreeGrafter"/>
</dbReference>
<accession>A0A1F7RH76</accession>
<gene>
    <name evidence="15" type="ORF">A2042_03935</name>
</gene>
<evidence type="ECO:0000256" key="6">
    <source>
        <dbReference type="ARBA" id="ARBA00022982"/>
    </source>
</evidence>
<dbReference type="InterPro" id="IPR001789">
    <property type="entry name" value="Sig_transdc_resp-reg_receiver"/>
</dbReference>
<evidence type="ECO:0000256" key="5">
    <source>
        <dbReference type="ARBA" id="ARBA00022723"/>
    </source>
</evidence>
<organism evidence="15 16">
    <name type="scientific">Candidatus Schekmanbacteria bacterium GWA2_38_11</name>
    <dbReference type="NCBI Taxonomy" id="1817876"/>
    <lineage>
        <taxon>Bacteria</taxon>
        <taxon>Candidatus Schekmaniibacteriota</taxon>
    </lineage>
</organism>
<keyword evidence="4" id="KW-0349">Heme</keyword>
<dbReference type="Gene3D" id="3.40.50.2300">
    <property type="match status" value="1"/>
</dbReference>
<keyword evidence="6" id="KW-0249">Electron transport</keyword>
<dbReference type="Gene3D" id="1.10.3820.10">
    <property type="entry name" value="Di-heme elbow motif domain"/>
    <property type="match status" value="1"/>
</dbReference>
<dbReference type="Gene3D" id="3.90.10.10">
    <property type="entry name" value="Cytochrome C3"/>
    <property type="match status" value="1"/>
</dbReference>
<dbReference type="EMBL" id="MGDB01000097">
    <property type="protein sequence ID" value="OGL40528.1"/>
    <property type="molecule type" value="Genomic_DNA"/>
</dbReference>
<evidence type="ECO:0000256" key="11">
    <source>
        <dbReference type="ARBA" id="ARBA00023163"/>
    </source>
</evidence>
<dbReference type="PROSITE" id="PS50110">
    <property type="entry name" value="RESPONSE_REGULATORY"/>
    <property type="match status" value="1"/>
</dbReference>
<evidence type="ECO:0000313" key="16">
    <source>
        <dbReference type="Proteomes" id="UP000178526"/>
    </source>
</evidence>
<dbReference type="SMART" id="SM00448">
    <property type="entry name" value="REC"/>
    <property type="match status" value="1"/>
</dbReference>
<dbReference type="Gene3D" id="1.20.140.10">
    <property type="entry name" value="Butyryl-CoA Dehydrogenase, subunit A, domain 3"/>
    <property type="match status" value="1"/>
</dbReference>
<keyword evidence="13" id="KW-0472">Membrane</keyword>
<evidence type="ECO:0000256" key="8">
    <source>
        <dbReference type="ARBA" id="ARBA00023012"/>
    </source>
</evidence>
<dbReference type="GO" id="GO:0046872">
    <property type="term" value="F:metal ion binding"/>
    <property type="evidence" value="ECO:0007669"/>
    <property type="project" value="UniProtKB-KW"/>
</dbReference>
<evidence type="ECO:0000256" key="13">
    <source>
        <dbReference type="SAM" id="Phobius"/>
    </source>
</evidence>
<dbReference type="CDD" id="cd00156">
    <property type="entry name" value="REC"/>
    <property type="match status" value="1"/>
</dbReference>
<evidence type="ECO:0000256" key="12">
    <source>
        <dbReference type="PROSITE-ProRule" id="PRU00169"/>
    </source>
</evidence>